<dbReference type="EMBL" id="PVZF01000011">
    <property type="protein sequence ID" value="PRY12089.1"/>
    <property type="molecule type" value="Genomic_DNA"/>
</dbReference>
<dbReference type="InterPro" id="IPR037401">
    <property type="entry name" value="SnoaL-like"/>
</dbReference>
<dbReference type="InterPro" id="IPR032710">
    <property type="entry name" value="NTF2-like_dom_sf"/>
</dbReference>
<dbReference type="SUPFAM" id="SSF54427">
    <property type="entry name" value="NTF2-like"/>
    <property type="match status" value="1"/>
</dbReference>
<gene>
    <name evidence="2" type="ORF">CLV37_11145</name>
</gene>
<feature type="domain" description="SnoaL-like" evidence="1">
    <location>
        <begin position="17"/>
        <end position="115"/>
    </location>
</feature>
<sequence>MDETRIETEALMRANLLDVFGQRDPAARRAAAERLFGEDVVFGDEEETTHGVPALLERAGAILDRAPAEAVFAADSPVYGTGEQAALTWTFGVPGAQPLARGIDLATIAGGRITRLTTLLAR</sequence>
<organism evidence="2 3">
    <name type="scientific">Kineococcus rhizosphaerae</name>
    <dbReference type="NCBI Taxonomy" id="559628"/>
    <lineage>
        <taxon>Bacteria</taxon>
        <taxon>Bacillati</taxon>
        <taxon>Actinomycetota</taxon>
        <taxon>Actinomycetes</taxon>
        <taxon>Kineosporiales</taxon>
        <taxon>Kineosporiaceae</taxon>
        <taxon>Kineococcus</taxon>
    </lineage>
</organism>
<dbReference type="AlphaFoldDB" id="A0A2T0QZH0"/>
<accession>A0A2T0QZH0</accession>
<evidence type="ECO:0000313" key="2">
    <source>
        <dbReference type="EMBL" id="PRY12089.1"/>
    </source>
</evidence>
<keyword evidence="3" id="KW-1185">Reference proteome</keyword>
<reference evidence="2 3" key="1">
    <citation type="submission" date="2018-03" db="EMBL/GenBank/DDBJ databases">
        <title>Genomic Encyclopedia of Archaeal and Bacterial Type Strains, Phase II (KMG-II): from individual species to whole genera.</title>
        <authorList>
            <person name="Goeker M."/>
        </authorList>
    </citation>
    <scope>NUCLEOTIDE SEQUENCE [LARGE SCALE GENOMIC DNA]</scope>
    <source>
        <strain evidence="2 3">DSM 19711</strain>
    </source>
</reference>
<dbReference type="Proteomes" id="UP000238083">
    <property type="component" value="Unassembled WGS sequence"/>
</dbReference>
<name>A0A2T0QZH0_9ACTN</name>
<evidence type="ECO:0000259" key="1">
    <source>
        <dbReference type="Pfam" id="PF12680"/>
    </source>
</evidence>
<protein>
    <recommendedName>
        <fullName evidence="1">SnoaL-like domain-containing protein</fullName>
    </recommendedName>
</protein>
<dbReference type="Pfam" id="PF12680">
    <property type="entry name" value="SnoaL_2"/>
    <property type="match status" value="1"/>
</dbReference>
<dbReference type="Gene3D" id="3.10.450.50">
    <property type="match status" value="1"/>
</dbReference>
<proteinExistence type="predicted"/>
<dbReference type="RefSeq" id="WP_245885495.1">
    <property type="nucleotide sequence ID" value="NZ_PVZF01000011.1"/>
</dbReference>
<evidence type="ECO:0000313" key="3">
    <source>
        <dbReference type="Proteomes" id="UP000238083"/>
    </source>
</evidence>
<comment type="caution">
    <text evidence="2">The sequence shown here is derived from an EMBL/GenBank/DDBJ whole genome shotgun (WGS) entry which is preliminary data.</text>
</comment>